<dbReference type="EMBL" id="UINC01151372">
    <property type="protein sequence ID" value="SVD44937.1"/>
    <property type="molecule type" value="Genomic_DNA"/>
</dbReference>
<dbReference type="InterPro" id="IPR029044">
    <property type="entry name" value="Nucleotide-diphossugar_trans"/>
</dbReference>
<dbReference type="Gene3D" id="3.90.550.10">
    <property type="entry name" value="Spore Coat Polysaccharide Biosynthesis Protein SpsA, Chain A"/>
    <property type="match status" value="1"/>
</dbReference>
<keyword evidence="2" id="KW-1003">Cell membrane</keyword>
<dbReference type="SUPFAM" id="SSF53448">
    <property type="entry name" value="Nucleotide-diphospho-sugar transferases"/>
    <property type="match status" value="1"/>
</dbReference>
<evidence type="ECO:0000256" key="3">
    <source>
        <dbReference type="ARBA" id="ARBA00022676"/>
    </source>
</evidence>
<dbReference type="PANTHER" id="PTHR43646:SF2">
    <property type="entry name" value="GLYCOSYLTRANSFERASE 2-LIKE DOMAIN-CONTAINING PROTEIN"/>
    <property type="match status" value="1"/>
</dbReference>
<feature type="transmembrane region" description="Helical" evidence="6">
    <location>
        <begin position="202"/>
        <end position="222"/>
    </location>
</feature>
<protein>
    <recommendedName>
        <fullName evidence="7">Glycosyltransferase 2-like domain-containing protein</fullName>
    </recommendedName>
</protein>
<sequence length="225" mass="25681">MKVSIIVPTLNEELVLENTLTHIQQLSPHELIVSDGGSNDYTYRIADRFSHRVITGSAGRALQMNAGANEATGDLLLFLHADSRIEPESYRKMLEYMKNPKWIGGAFTLCIESGKWSLKLIALLANIRSKYFGLAYGDQGFFVRKEVFKDMNGFSPIPICEDLDFYYRLRKKGSVILLKEKAHTSPRRWTNEGIFFTTVRNFIIAVLFGLGFPPHILTKWYLAIR</sequence>
<keyword evidence="6" id="KW-0812">Transmembrane</keyword>
<dbReference type="InterPro" id="IPR026461">
    <property type="entry name" value="Trfase_2_rSAM/seldom_assoc"/>
</dbReference>
<evidence type="ECO:0000313" key="8">
    <source>
        <dbReference type="EMBL" id="SVD44937.1"/>
    </source>
</evidence>
<keyword evidence="6" id="KW-1133">Transmembrane helix</keyword>
<dbReference type="CDD" id="cd02522">
    <property type="entry name" value="GT_2_like_a"/>
    <property type="match status" value="1"/>
</dbReference>
<evidence type="ECO:0000256" key="4">
    <source>
        <dbReference type="ARBA" id="ARBA00022679"/>
    </source>
</evidence>
<gene>
    <name evidence="8" type="ORF">METZ01_LOCUS397791</name>
</gene>
<evidence type="ECO:0000256" key="1">
    <source>
        <dbReference type="ARBA" id="ARBA00004236"/>
    </source>
</evidence>
<dbReference type="Pfam" id="PF00535">
    <property type="entry name" value="Glycos_transf_2"/>
    <property type="match status" value="1"/>
</dbReference>
<organism evidence="8">
    <name type="scientific">marine metagenome</name>
    <dbReference type="NCBI Taxonomy" id="408172"/>
    <lineage>
        <taxon>unclassified sequences</taxon>
        <taxon>metagenomes</taxon>
        <taxon>ecological metagenomes</taxon>
    </lineage>
</organism>
<reference evidence="8" key="1">
    <citation type="submission" date="2018-05" db="EMBL/GenBank/DDBJ databases">
        <authorList>
            <person name="Lanie J.A."/>
            <person name="Ng W.-L."/>
            <person name="Kazmierczak K.M."/>
            <person name="Andrzejewski T.M."/>
            <person name="Davidsen T.M."/>
            <person name="Wayne K.J."/>
            <person name="Tettelin H."/>
            <person name="Glass J.I."/>
            <person name="Rusch D."/>
            <person name="Podicherti R."/>
            <person name="Tsui H.-C.T."/>
            <person name="Winkler M.E."/>
        </authorList>
    </citation>
    <scope>NUCLEOTIDE SEQUENCE</scope>
</reference>
<name>A0A382VEM8_9ZZZZ</name>
<evidence type="ECO:0000256" key="6">
    <source>
        <dbReference type="SAM" id="Phobius"/>
    </source>
</evidence>
<keyword evidence="4" id="KW-0808">Transferase</keyword>
<evidence type="ECO:0000256" key="5">
    <source>
        <dbReference type="ARBA" id="ARBA00023136"/>
    </source>
</evidence>
<accession>A0A382VEM8</accession>
<dbReference type="GO" id="GO:0005886">
    <property type="term" value="C:plasma membrane"/>
    <property type="evidence" value="ECO:0007669"/>
    <property type="project" value="UniProtKB-SubCell"/>
</dbReference>
<evidence type="ECO:0000256" key="2">
    <source>
        <dbReference type="ARBA" id="ARBA00022475"/>
    </source>
</evidence>
<evidence type="ECO:0000259" key="7">
    <source>
        <dbReference type="Pfam" id="PF00535"/>
    </source>
</evidence>
<proteinExistence type="predicted"/>
<dbReference type="GO" id="GO:0016757">
    <property type="term" value="F:glycosyltransferase activity"/>
    <property type="evidence" value="ECO:0007669"/>
    <property type="project" value="UniProtKB-KW"/>
</dbReference>
<keyword evidence="5 6" id="KW-0472">Membrane</keyword>
<dbReference type="NCBIfam" id="TIGR04283">
    <property type="entry name" value="glyco_like_mftF"/>
    <property type="match status" value="1"/>
</dbReference>
<keyword evidence="3" id="KW-0328">Glycosyltransferase</keyword>
<dbReference type="PANTHER" id="PTHR43646">
    <property type="entry name" value="GLYCOSYLTRANSFERASE"/>
    <property type="match status" value="1"/>
</dbReference>
<dbReference type="InterPro" id="IPR001173">
    <property type="entry name" value="Glyco_trans_2-like"/>
</dbReference>
<feature type="domain" description="Glycosyltransferase 2-like" evidence="7">
    <location>
        <begin position="4"/>
        <end position="118"/>
    </location>
</feature>
<dbReference type="AlphaFoldDB" id="A0A382VEM8"/>
<comment type="subcellular location">
    <subcellularLocation>
        <location evidence="1">Cell membrane</location>
    </subcellularLocation>
</comment>